<dbReference type="STRING" id="1817758.A2150_04060"/>
<dbReference type="Proteomes" id="UP000177925">
    <property type="component" value="Unassembled WGS sequence"/>
</dbReference>
<feature type="compositionally biased region" description="Low complexity" evidence="1">
    <location>
        <begin position="34"/>
        <end position="48"/>
    </location>
</feature>
<evidence type="ECO:0000256" key="1">
    <source>
        <dbReference type="SAM" id="MobiDB-lite"/>
    </source>
</evidence>
<gene>
    <name evidence="2" type="ORF">A2150_04060</name>
</gene>
<dbReference type="EMBL" id="MFSS01000072">
    <property type="protein sequence ID" value="OGI42967.1"/>
    <property type="molecule type" value="Genomic_DNA"/>
</dbReference>
<evidence type="ECO:0000313" key="3">
    <source>
        <dbReference type="Proteomes" id="UP000177925"/>
    </source>
</evidence>
<sequence length="311" mass="33786">MVVLLLVAGYFTYELAKGRNPLQRFTGTLQKTDTATATPAPAPVQTAPAPVPEPQPATPPGEMPLVLSAPPRESAEDGDERFGPMAEYLSQTLGRKVVYKHPGTWGGYQSDMQNGVYDIVFDGPHFVGWRVEKLGHSVLARLPGEFLYVGFVRKDNTGIKDIKQLAGQTVCVHALPNLGTLMLLSEFGNPARQPVIVITKGYSNIYQGVSEGKCVAGMLPKVHLKKHDISGTYMRIMYSHRSIPEQAITAGLRLSADEQAKITEALLTPGTEATLAAFREAYAFGGWFVRASNAEYAGLGAYLKPVQGFYN</sequence>
<feature type="compositionally biased region" description="Pro residues" evidence="1">
    <location>
        <begin position="49"/>
        <end position="62"/>
    </location>
</feature>
<protein>
    <recommendedName>
        <fullName evidence="4">Solute-binding protein family 3/N-terminal domain-containing protein</fullName>
    </recommendedName>
</protein>
<dbReference type="SUPFAM" id="SSF53850">
    <property type="entry name" value="Periplasmic binding protein-like II"/>
    <property type="match status" value="1"/>
</dbReference>
<feature type="region of interest" description="Disordered" evidence="1">
    <location>
        <begin position="33"/>
        <end position="80"/>
    </location>
</feature>
<proteinExistence type="predicted"/>
<name>A0A1F6TCU8_9PROT</name>
<dbReference type="AlphaFoldDB" id="A0A1F6TCU8"/>
<accession>A0A1F6TCU8</accession>
<evidence type="ECO:0000313" key="2">
    <source>
        <dbReference type="EMBL" id="OGI42967.1"/>
    </source>
</evidence>
<evidence type="ECO:0008006" key="4">
    <source>
        <dbReference type="Google" id="ProtNLM"/>
    </source>
</evidence>
<dbReference type="Pfam" id="PF12974">
    <property type="entry name" value="Phosphonate-bd"/>
    <property type="match status" value="1"/>
</dbReference>
<reference evidence="2 3" key="1">
    <citation type="journal article" date="2016" name="Nat. Commun.">
        <title>Thousands of microbial genomes shed light on interconnected biogeochemical processes in an aquifer system.</title>
        <authorList>
            <person name="Anantharaman K."/>
            <person name="Brown C.T."/>
            <person name="Hug L.A."/>
            <person name="Sharon I."/>
            <person name="Castelle C.J."/>
            <person name="Probst A.J."/>
            <person name="Thomas B.C."/>
            <person name="Singh A."/>
            <person name="Wilkins M.J."/>
            <person name="Karaoz U."/>
            <person name="Brodie E.L."/>
            <person name="Williams K.H."/>
            <person name="Hubbard S.S."/>
            <person name="Banfield J.F."/>
        </authorList>
    </citation>
    <scope>NUCLEOTIDE SEQUENCE [LARGE SCALE GENOMIC DNA]</scope>
</reference>
<comment type="caution">
    <text evidence="2">The sequence shown here is derived from an EMBL/GenBank/DDBJ whole genome shotgun (WGS) entry which is preliminary data.</text>
</comment>
<organism evidence="2 3">
    <name type="scientific">Candidatus Muproteobacteria bacterium RBG_16_64_11</name>
    <dbReference type="NCBI Taxonomy" id="1817758"/>
    <lineage>
        <taxon>Bacteria</taxon>
        <taxon>Pseudomonadati</taxon>
        <taxon>Pseudomonadota</taxon>
        <taxon>Candidatus Muproteobacteria</taxon>
    </lineage>
</organism>
<dbReference type="Gene3D" id="3.40.190.10">
    <property type="entry name" value="Periplasmic binding protein-like II"/>
    <property type="match status" value="2"/>
</dbReference>